<dbReference type="InterPro" id="IPR045000">
    <property type="entry name" value="TR"/>
</dbReference>
<sequence length="153" mass="16814">MAEIKLSFKDERWSLKGMKALVTGGTKGIGRAIVEELAEFGAVIHICARNQEDINKCLEEWKSKGFSVRGSACDIISREQRQNLMERVASIFDGKLNILVIFHKKVVDDVVSQSPLGRMGKPKEISAIVAFLCLPASSYITGQIIKADGGFTI</sequence>
<gene>
    <name evidence="5" type="primary">LOC113861610</name>
</gene>
<dbReference type="InterPro" id="IPR002347">
    <property type="entry name" value="SDR_fam"/>
</dbReference>
<dbReference type="InterPro" id="IPR036291">
    <property type="entry name" value="NAD(P)-bd_dom_sf"/>
</dbReference>
<dbReference type="PANTHER" id="PTHR42898:SF101">
    <property type="entry name" value="ENOYL-(ACYL CARRIER) REDUCTASE"/>
    <property type="match status" value="1"/>
</dbReference>
<protein>
    <submittedName>
        <fullName evidence="5">Tropinone reductase homolog At5g06060-like isoform X6</fullName>
    </submittedName>
</protein>
<dbReference type="AlphaFoldDB" id="A0A8B8L4I3"/>
<evidence type="ECO:0000313" key="5">
    <source>
        <dbReference type="RefSeq" id="XP_027350353.1"/>
    </source>
</evidence>
<dbReference type="Pfam" id="PF00106">
    <property type="entry name" value="adh_short"/>
    <property type="match status" value="1"/>
</dbReference>
<organism evidence="4 5">
    <name type="scientific">Abrus precatorius</name>
    <name type="common">Indian licorice</name>
    <name type="synonym">Glycine abrus</name>
    <dbReference type="NCBI Taxonomy" id="3816"/>
    <lineage>
        <taxon>Eukaryota</taxon>
        <taxon>Viridiplantae</taxon>
        <taxon>Streptophyta</taxon>
        <taxon>Embryophyta</taxon>
        <taxon>Tracheophyta</taxon>
        <taxon>Spermatophyta</taxon>
        <taxon>Magnoliopsida</taxon>
        <taxon>eudicotyledons</taxon>
        <taxon>Gunneridae</taxon>
        <taxon>Pentapetalae</taxon>
        <taxon>rosids</taxon>
        <taxon>fabids</taxon>
        <taxon>Fabales</taxon>
        <taxon>Fabaceae</taxon>
        <taxon>Papilionoideae</taxon>
        <taxon>50 kb inversion clade</taxon>
        <taxon>NPAAA clade</taxon>
        <taxon>indigoferoid/millettioid clade</taxon>
        <taxon>Abreae</taxon>
        <taxon>Abrus</taxon>
    </lineage>
</organism>
<dbReference type="Proteomes" id="UP000694853">
    <property type="component" value="Unplaced"/>
</dbReference>
<accession>A0A8B8L4I3</accession>
<dbReference type="GO" id="GO:0016491">
    <property type="term" value="F:oxidoreductase activity"/>
    <property type="evidence" value="ECO:0007669"/>
    <property type="project" value="UniProtKB-KW"/>
</dbReference>
<keyword evidence="2" id="KW-0560">Oxidoreductase</keyword>
<dbReference type="PANTHER" id="PTHR42898">
    <property type="entry name" value="TROPINONE REDUCTASE"/>
    <property type="match status" value="1"/>
</dbReference>
<reference evidence="4" key="1">
    <citation type="journal article" date="2019" name="Toxins">
        <title>Detection of Abrin-Like and Prepropulchellin-Like Toxin Genes and Transcripts Using Whole Genome Sequencing and Full-Length Transcript Sequencing of Abrus precatorius.</title>
        <authorList>
            <person name="Hovde B.T."/>
            <person name="Daligault H.E."/>
            <person name="Hanschen E.R."/>
            <person name="Kunde Y.A."/>
            <person name="Johnson M.B."/>
            <person name="Starkenburg S.R."/>
            <person name="Johnson S.L."/>
        </authorList>
    </citation>
    <scope>NUCLEOTIDE SEQUENCE [LARGE SCALE GENOMIC DNA]</scope>
</reference>
<comment type="similarity">
    <text evidence="3">Belongs to the short-chain dehydrogenases/reductases (SDR) family. SDR65C subfamily.</text>
</comment>
<dbReference type="GeneID" id="113861610"/>
<name>A0A8B8L4I3_ABRPR</name>
<evidence type="ECO:0000313" key="4">
    <source>
        <dbReference type="Proteomes" id="UP000694853"/>
    </source>
</evidence>
<reference evidence="5" key="2">
    <citation type="submission" date="2025-08" db="UniProtKB">
        <authorList>
            <consortium name="RefSeq"/>
        </authorList>
    </citation>
    <scope>IDENTIFICATION</scope>
    <source>
        <tissue evidence="5">Young leaves</tissue>
    </source>
</reference>
<evidence type="ECO:0000256" key="1">
    <source>
        <dbReference type="ARBA" id="ARBA00022857"/>
    </source>
</evidence>
<dbReference type="Pfam" id="PF13561">
    <property type="entry name" value="adh_short_C2"/>
    <property type="match status" value="1"/>
</dbReference>
<evidence type="ECO:0000256" key="2">
    <source>
        <dbReference type="ARBA" id="ARBA00023002"/>
    </source>
</evidence>
<keyword evidence="4" id="KW-1185">Reference proteome</keyword>
<keyword evidence="1" id="KW-0521">NADP</keyword>
<evidence type="ECO:0000256" key="3">
    <source>
        <dbReference type="ARBA" id="ARBA00025714"/>
    </source>
</evidence>
<proteinExistence type="inferred from homology"/>
<dbReference type="Gene3D" id="3.40.50.720">
    <property type="entry name" value="NAD(P)-binding Rossmann-like Domain"/>
    <property type="match status" value="2"/>
</dbReference>
<dbReference type="RefSeq" id="XP_027350353.1">
    <property type="nucleotide sequence ID" value="XM_027494552.1"/>
</dbReference>
<dbReference type="SUPFAM" id="SSF51735">
    <property type="entry name" value="NAD(P)-binding Rossmann-fold domains"/>
    <property type="match status" value="1"/>
</dbReference>